<dbReference type="Pfam" id="PF22600">
    <property type="entry name" value="MTPAP-like_central"/>
    <property type="match status" value="1"/>
</dbReference>
<dbReference type="SUPFAM" id="SSF81631">
    <property type="entry name" value="PAP/OAS1 substrate-binding domain"/>
    <property type="match status" value="1"/>
</dbReference>
<dbReference type="GO" id="GO:0050265">
    <property type="term" value="F:RNA uridylyltransferase activity"/>
    <property type="evidence" value="ECO:0007669"/>
    <property type="project" value="TreeGrafter"/>
</dbReference>
<reference evidence="3 4" key="1">
    <citation type="journal article" date="2020" name="Mol. Plant">
        <title>The Chromosome-Based Rubber Tree Genome Provides New Insights into Spurge Genome Evolution and Rubber Biosynthesis.</title>
        <authorList>
            <person name="Liu J."/>
            <person name="Shi C."/>
            <person name="Shi C.C."/>
            <person name="Li W."/>
            <person name="Zhang Q.J."/>
            <person name="Zhang Y."/>
            <person name="Li K."/>
            <person name="Lu H.F."/>
            <person name="Shi C."/>
            <person name="Zhu S.T."/>
            <person name="Xiao Z.Y."/>
            <person name="Nan H."/>
            <person name="Yue Y."/>
            <person name="Zhu X.G."/>
            <person name="Wu Y."/>
            <person name="Hong X.N."/>
            <person name="Fan G.Y."/>
            <person name="Tong Y."/>
            <person name="Zhang D."/>
            <person name="Mao C.L."/>
            <person name="Liu Y.L."/>
            <person name="Hao S.J."/>
            <person name="Liu W.Q."/>
            <person name="Lv M.Q."/>
            <person name="Zhang H.B."/>
            <person name="Liu Y."/>
            <person name="Hu-Tang G.R."/>
            <person name="Wang J.P."/>
            <person name="Wang J.H."/>
            <person name="Sun Y.H."/>
            <person name="Ni S.B."/>
            <person name="Chen W.B."/>
            <person name="Zhang X.C."/>
            <person name="Jiao Y.N."/>
            <person name="Eichler E.E."/>
            <person name="Li G.H."/>
            <person name="Liu X."/>
            <person name="Gao L.Z."/>
        </authorList>
    </citation>
    <scope>NUCLEOTIDE SEQUENCE [LARGE SCALE GENOMIC DNA]</scope>
    <source>
        <strain evidence="4">cv. GT1</strain>
        <tissue evidence="3">Leaf</tissue>
    </source>
</reference>
<dbReference type="GO" id="GO:0031123">
    <property type="term" value="P:RNA 3'-end processing"/>
    <property type="evidence" value="ECO:0007669"/>
    <property type="project" value="TreeGrafter"/>
</dbReference>
<dbReference type="EMBL" id="JAAGAX010000003">
    <property type="protein sequence ID" value="KAF2318875.1"/>
    <property type="molecule type" value="Genomic_DNA"/>
</dbReference>
<name>A0A6A6N1Z4_HEVBR</name>
<feature type="compositionally biased region" description="Basic and acidic residues" evidence="1">
    <location>
        <begin position="371"/>
        <end position="387"/>
    </location>
</feature>
<dbReference type="CDD" id="cd05402">
    <property type="entry name" value="NT_PAP_TUTase"/>
    <property type="match status" value="1"/>
</dbReference>
<dbReference type="PANTHER" id="PTHR12271:SF123">
    <property type="entry name" value="PROTEIN HESO1"/>
    <property type="match status" value="1"/>
</dbReference>
<keyword evidence="4" id="KW-1185">Reference proteome</keyword>
<evidence type="ECO:0000313" key="3">
    <source>
        <dbReference type="EMBL" id="KAF2318875.1"/>
    </source>
</evidence>
<accession>A0A6A6N1Z4</accession>
<evidence type="ECO:0000313" key="4">
    <source>
        <dbReference type="Proteomes" id="UP000467840"/>
    </source>
</evidence>
<feature type="domain" description="Poly(A) RNA polymerase mitochondrial-like central palm" evidence="2">
    <location>
        <begin position="8"/>
        <end position="145"/>
    </location>
</feature>
<feature type="compositionally biased region" description="Polar residues" evidence="1">
    <location>
        <begin position="388"/>
        <end position="402"/>
    </location>
</feature>
<evidence type="ECO:0000256" key="1">
    <source>
        <dbReference type="SAM" id="MobiDB-lite"/>
    </source>
</evidence>
<protein>
    <recommendedName>
        <fullName evidence="2">Poly(A) RNA polymerase mitochondrial-like central palm domain-containing protein</fullName>
    </recommendedName>
</protein>
<dbReference type="PANTHER" id="PTHR12271">
    <property type="entry name" value="POLY A POLYMERASE CID PAP -RELATED"/>
    <property type="match status" value="1"/>
</dbReference>
<feature type="region of interest" description="Disordered" evidence="1">
    <location>
        <begin position="371"/>
        <end position="458"/>
    </location>
</feature>
<dbReference type="InterPro" id="IPR043519">
    <property type="entry name" value="NT_sf"/>
</dbReference>
<dbReference type="Gene3D" id="1.10.1410.10">
    <property type="match status" value="1"/>
</dbReference>
<dbReference type="Gene3D" id="3.30.460.10">
    <property type="entry name" value="Beta Polymerase, domain 2"/>
    <property type="match status" value="1"/>
</dbReference>
<dbReference type="Proteomes" id="UP000467840">
    <property type="component" value="Chromosome 10"/>
</dbReference>
<dbReference type="AlphaFoldDB" id="A0A6A6N1Z4"/>
<comment type="caution">
    <text evidence="3">The sequence shown here is derived from an EMBL/GenBank/DDBJ whole genome shotgun (WGS) entry which is preliminary data.</text>
</comment>
<proteinExistence type="predicted"/>
<gene>
    <name evidence="3" type="ORF">GH714_011380</name>
</gene>
<sequence length="458" mass="52218">MNACGILQPTIKDVLEFIKPLREDWEVRSKIIEELKDVVTSVESLRGATVEPFGSFVSNLFTRWGDLDIAIVLSNGSYISSAGKKRKQNLLGELLRALRQKGGWRRLQFVPNARVPILKFESGRQSISCDISIDNLQGRMKSNFLFWISQIDGRFRDLVLLVKEWAKAHNINNPKSGTLNSYSLSLLVIFHFQTCVPAILPPLKEIYPRNAVDDLAGVRIVAEERIKEICNANISKYMSDKYRAVNRSSLSELFISFLAKFSDIRSKAAELGICPFTGQWQEISSNMRWLPKTYALFIEDPFEQPENTARAVSAGNLEKISEAFQTSYDRLVLASHNSSSLLSMAVYSQSQVQHKIQNMSLEGNPNYLAKKRQESRPKVLSKPKEIRPNNSKLQVQHPVQNTRLERHPNYFTMPRQGTCPDNSTKQRQESHPSYLTTRNHARPHHGQGQYIWRPKSDG</sequence>
<dbReference type="InterPro" id="IPR054708">
    <property type="entry name" value="MTPAP-like_central"/>
</dbReference>
<evidence type="ECO:0000259" key="2">
    <source>
        <dbReference type="Pfam" id="PF22600"/>
    </source>
</evidence>
<organism evidence="3 4">
    <name type="scientific">Hevea brasiliensis</name>
    <name type="common">Para rubber tree</name>
    <name type="synonym">Siphonia brasiliensis</name>
    <dbReference type="NCBI Taxonomy" id="3981"/>
    <lineage>
        <taxon>Eukaryota</taxon>
        <taxon>Viridiplantae</taxon>
        <taxon>Streptophyta</taxon>
        <taxon>Embryophyta</taxon>
        <taxon>Tracheophyta</taxon>
        <taxon>Spermatophyta</taxon>
        <taxon>Magnoliopsida</taxon>
        <taxon>eudicotyledons</taxon>
        <taxon>Gunneridae</taxon>
        <taxon>Pentapetalae</taxon>
        <taxon>rosids</taxon>
        <taxon>fabids</taxon>
        <taxon>Malpighiales</taxon>
        <taxon>Euphorbiaceae</taxon>
        <taxon>Crotonoideae</taxon>
        <taxon>Micrandreae</taxon>
        <taxon>Hevea</taxon>
    </lineage>
</organism>
<dbReference type="SUPFAM" id="SSF81301">
    <property type="entry name" value="Nucleotidyltransferase"/>
    <property type="match status" value="1"/>
</dbReference>